<dbReference type="SUPFAM" id="SSF53474">
    <property type="entry name" value="alpha/beta-Hydrolases"/>
    <property type="match status" value="1"/>
</dbReference>
<evidence type="ECO:0000313" key="4">
    <source>
        <dbReference type="Proteomes" id="UP000006798"/>
    </source>
</evidence>
<gene>
    <name evidence="3" type="ordered locus">CNE_2c04130</name>
</gene>
<dbReference type="GeneID" id="34304981"/>
<feature type="domain" description="AB hydrolase-1" evidence="2">
    <location>
        <begin position="19"/>
        <end position="246"/>
    </location>
</feature>
<evidence type="ECO:0000256" key="1">
    <source>
        <dbReference type="ARBA" id="ARBA00022801"/>
    </source>
</evidence>
<dbReference type="PANTHER" id="PTHR43798">
    <property type="entry name" value="MONOACYLGLYCEROL LIPASE"/>
    <property type="match status" value="1"/>
</dbReference>
<organism evidence="3 4">
    <name type="scientific">Cupriavidus necator (strain ATCC 43291 / DSM 13513 / CCUG 52238 / LMG 8453 / N-1)</name>
    <name type="common">Ralstonia eutropha</name>
    <dbReference type="NCBI Taxonomy" id="1042878"/>
    <lineage>
        <taxon>Bacteria</taxon>
        <taxon>Pseudomonadati</taxon>
        <taxon>Pseudomonadota</taxon>
        <taxon>Betaproteobacteria</taxon>
        <taxon>Burkholderiales</taxon>
        <taxon>Burkholderiaceae</taxon>
        <taxon>Cupriavidus</taxon>
    </lineage>
</organism>
<accession>F8GQ43</accession>
<protein>
    <submittedName>
        <fullName evidence="3">Alpha/beta hydrolase fold protein</fullName>
    </submittedName>
</protein>
<evidence type="ECO:0000259" key="2">
    <source>
        <dbReference type="Pfam" id="PF12697"/>
    </source>
</evidence>
<dbReference type="HOGENOM" id="CLU_020336_50_4_4"/>
<dbReference type="InterPro" id="IPR000073">
    <property type="entry name" value="AB_hydrolase_1"/>
</dbReference>
<dbReference type="EMBL" id="CP002878">
    <property type="protein sequence ID" value="AEI79396.1"/>
    <property type="molecule type" value="Genomic_DNA"/>
</dbReference>
<dbReference type="PANTHER" id="PTHR43798:SF31">
    <property type="entry name" value="AB HYDROLASE SUPERFAMILY PROTEIN YCLE"/>
    <property type="match status" value="1"/>
</dbReference>
<proteinExistence type="predicted"/>
<dbReference type="RefSeq" id="WP_013952117.1">
    <property type="nucleotide sequence ID" value="NC_015723.1"/>
</dbReference>
<dbReference type="AlphaFoldDB" id="F8GQ43"/>
<keyword evidence="1 3" id="KW-0378">Hydrolase</keyword>
<evidence type="ECO:0000313" key="3">
    <source>
        <dbReference type="EMBL" id="AEI79396.1"/>
    </source>
</evidence>
<reference evidence="3 4" key="1">
    <citation type="journal article" date="2011" name="J. Bacteriol.">
        <title>Complete genome sequence of the type strain Cupriavidus necator N-1.</title>
        <authorList>
            <person name="Poehlein A."/>
            <person name="Kusian B."/>
            <person name="Friedrich B."/>
            <person name="Daniel R."/>
            <person name="Bowien B."/>
        </authorList>
    </citation>
    <scope>NUCLEOTIDE SEQUENCE [LARGE SCALE GENOMIC DNA]</scope>
    <source>
        <strain evidence="4">ATCC 43291 / DSM 13513 / CCUG 52238 / LMG 8453 / N-1</strain>
    </source>
</reference>
<dbReference type="Proteomes" id="UP000006798">
    <property type="component" value="Chromosome 2"/>
</dbReference>
<dbReference type="GO" id="GO:0016020">
    <property type="term" value="C:membrane"/>
    <property type="evidence" value="ECO:0007669"/>
    <property type="project" value="TreeGrafter"/>
</dbReference>
<dbReference type="KEGG" id="cnc:CNE_2c04130"/>
<dbReference type="Gene3D" id="3.40.50.1820">
    <property type="entry name" value="alpha/beta hydrolase"/>
    <property type="match status" value="1"/>
</dbReference>
<name>F8GQ43_CUPNN</name>
<dbReference type="InterPro" id="IPR029058">
    <property type="entry name" value="AB_hydrolase_fold"/>
</dbReference>
<dbReference type="GO" id="GO:0016787">
    <property type="term" value="F:hydrolase activity"/>
    <property type="evidence" value="ECO:0007669"/>
    <property type="project" value="UniProtKB-KW"/>
</dbReference>
<dbReference type="Pfam" id="PF12697">
    <property type="entry name" value="Abhydrolase_6"/>
    <property type="match status" value="1"/>
</dbReference>
<sequence length="262" mass="28642">MHYNQDGAVVTIGNGPNHVIALHGWFGHARGWGPFVDVLDGDRFTYAFIDYRGYGSRRGIQGRFDMREIAADVLALGDELGWQRFSLIGHSMGGKAMQAVAMLAPARVTAMVGVTPVPPTPVPFDKPARALFERAAGELAARIAVLDNSTGKRLSRHWVEKMVRASTQHADADAFAAYFRAWADTDFSAEVAGSSVPTLLLVGEHDPSLTADIMEQTYGKAFLDLAIDVIRNAGHYPMDETPVDLATRIERFLSDIQSRSEP</sequence>
<dbReference type="InterPro" id="IPR050266">
    <property type="entry name" value="AB_hydrolase_sf"/>
</dbReference>